<dbReference type="RefSeq" id="WP_182042054.1">
    <property type="nucleotide sequence ID" value="NZ_JACDZE010000001.1"/>
</dbReference>
<comment type="caution">
    <text evidence="3">The sequence shown here is derived from an EMBL/GenBank/DDBJ whole genome shotgun (WGS) entry which is preliminary data.</text>
</comment>
<protein>
    <submittedName>
        <fullName evidence="3">MCE family protein</fullName>
    </submittedName>
</protein>
<organism evidence="3 4">
    <name type="scientific">Moheibacter lacus</name>
    <dbReference type="NCBI Taxonomy" id="2745851"/>
    <lineage>
        <taxon>Bacteria</taxon>
        <taxon>Pseudomonadati</taxon>
        <taxon>Bacteroidota</taxon>
        <taxon>Flavobacteriia</taxon>
        <taxon>Flavobacteriales</taxon>
        <taxon>Weeksellaceae</taxon>
        <taxon>Moheibacter</taxon>
    </lineage>
</organism>
<keyword evidence="1" id="KW-0472">Membrane</keyword>
<proteinExistence type="predicted"/>
<evidence type="ECO:0000256" key="1">
    <source>
        <dbReference type="SAM" id="Phobius"/>
    </source>
</evidence>
<dbReference type="PANTHER" id="PTHR33371:SF4">
    <property type="entry name" value="INTERMEMBRANE PHOSPHOLIPID TRANSPORT SYSTEM BINDING PROTEIN MLAD"/>
    <property type="match status" value="1"/>
</dbReference>
<sequence length="318" mass="35452">MRITKEVKTGFVVIVTLVAFYALYNFLKGKNLFSGGNTYYVKYENVSGLAPSKPVTVNGLRIGRVDEIKIIDNVSPIYFVVTIKLDRDLNFSTNTEAEIYEPGLMSGAEVRLLMDYQGQTAESGDTLRGKVKSSLTDVFSKELEPTKQKLDSLLVTFNSTMGSVDKMLDEENRQTLKQVLKNLDATLVSFGQTSKSLTQTSDQANQMIANNNEQLKATLASAEQTMDKFGTVANKFNNLELEKIIKNFEEASTKLNTTLDNVNNSKGTLGALMNDRELYDNLARTSNTLDELLADLKENPNRYVQFSIFGKKQAPPEE</sequence>
<keyword evidence="1" id="KW-0812">Transmembrane</keyword>
<evidence type="ECO:0000313" key="3">
    <source>
        <dbReference type="EMBL" id="MBA5628455.1"/>
    </source>
</evidence>
<accession>A0A838ZNY8</accession>
<dbReference type="AlphaFoldDB" id="A0A838ZNY8"/>
<dbReference type="InterPro" id="IPR052336">
    <property type="entry name" value="MlaD_Phospholipid_Transporter"/>
</dbReference>
<evidence type="ECO:0000313" key="4">
    <source>
        <dbReference type="Proteomes" id="UP000552241"/>
    </source>
</evidence>
<dbReference type="Pfam" id="PF02470">
    <property type="entry name" value="MlaD"/>
    <property type="match status" value="1"/>
</dbReference>
<evidence type="ECO:0000259" key="2">
    <source>
        <dbReference type="Pfam" id="PF02470"/>
    </source>
</evidence>
<feature type="domain" description="Mce/MlaD" evidence="2">
    <location>
        <begin position="36"/>
        <end position="112"/>
    </location>
</feature>
<dbReference type="Proteomes" id="UP000552241">
    <property type="component" value="Unassembled WGS sequence"/>
</dbReference>
<dbReference type="InterPro" id="IPR003399">
    <property type="entry name" value="Mce/MlaD"/>
</dbReference>
<keyword evidence="1" id="KW-1133">Transmembrane helix</keyword>
<dbReference type="PANTHER" id="PTHR33371">
    <property type="entry name" value="INTERMEMBRANE PHOSPHOLIPID TRANSPORT SYSTEM BINDING PROTEIN MLAD-RELATED"/>
    <property type="match status" value="1"/>
</dbReference>
<reference evidence="3 4" key="1">
    <citation type="submission" date="2020-07" db="EMBL/GenBank/DDBJ databases">
        <title>Moheibacter lacus sp. nov., a member of the family Flavobacteriaceae isolated from freshwater lake sediment.</title>
        <authorList>
            <person name="Liu Y."/>
        </authorList>
    </citation>
    <scope>NUCLEOTIDE SEQUENCE [LARGE SCALE GENOMIC DNA]</scope>
    <source>
        <strain evidence="3 4">BDHS18</strain>
    </source>
</reference>
<dbReference type="EMBL" id="JACDZE010000001">
    <property type="protein sequence ID" value="MBA5628455.1"/>
    <property type="molecule type" value="Genomic_DNA"/>
</dbReference>
<name>A0A838ZNY8_9FLAO</name>
<keyword evidence="4" id="KW-1185">Reference proteome</keyword>
<feature type="transmembrane region" description="Helical" evidence="1">
    <location>
        <begin position="7"/>
        <end position="27"/>
    </location>
</feature>
<gene>
    <name evidence="3" type="ORF">HU137_01575</name>
</gene>